<evidence type="ECO:0000259" key="4">
    <source>
        <dbReference type="Pfam" id="PF01425"/>
    </source>
</evidence>
<dbReference type="GO" id="GO:0004040">
    <property type="term" value="F:amidase activity"/>
    <property type="evidence" value="ECO:0007669"/>
    <property type="project" value="UniProtKB-EC"/>
</dbReference>
<organism evidence="5 6">
    <name type="scientific">Nocardia uniformis</name>
    <dbReference type="NCBI Taxonomy" id="53432"/>
    <lineage>
        <taxon>Bacteria</taxon>
        <taxon>Bacillati</taxon>
        <taxon>Actinomycetota</taxon>
        <taxon>Actinomycetes</taxon>
        <taxon>Mycobacteriales</taxon>
        <taxon>Nocardiaceae</taxon>
        <taxon>Nocardia</taxon>
    </lineage>
</organism>
<evidence type="ECO:0000313" key="6">
    <source>
        <dbReference type="Proteomes" id="UP000586827"/>
    </source>
</evidence>
<dbReference type="Proteomes" id="UP000586827">
    <property type="component" value="Unassembled WGS sequence"/>
</dbReference>
<dbReference type="InterPro" id="IPR023631">
    <property type="entry name" value="Amidase_dom"/>
</dbReference>
<dbReference type="InterPro" id="IPR020556">
    <property type="entry name" value="Amidase_CS"/>
</dbReference>
<name>A0A849CAL0_9NOCA</name>
<dbReference type="PANTHER" id="PTHR11895:SF7">
    <property type="entry name" value="GLUTAMYL-TRNA(GLN) AMIDOTRANSFERASE SUBUNIT A, MITOCHONDRIAL"/>
    <property type="match status" value="1"/>
</dbReference>
<evidence type="ECO:0000256" key="3">
    <source>
        <dbReference type="ARBA" id="ARBA00012922"/>
    </source>
</evidence>
<reference evidence="5 6" key="1">
    <citation type="submission" date="2020-05" db="EMBL/GenBank/DDBJ databases">
        <title>MicrobeNet Type strains.</title>
        <authorList>
            <person name="Nicholson A.C."/>
        </authorList>
    </citation>
    <scope>NUCLEOTIDE SEQUENCE [LARGE SCALE GENOMIC DNA]</scope>
    <source>
        <strain evidence="5 6">JCM 3224</strain>
    </source>
</reference>
<dbReference type="InterPro" id="IPR000120">
    <property type="entry name" value="Amidase"/>
</dbReference>
<evidence type="ECO:0000256" key="1">
    <source>
        <dbReference type="ARBA" id="ARBA00001311"/>
    </source>
</evidence>
<evidence type="ECO:0000313" key="5">
    <source>
        <dbReference type="EMBL" id="NNH69991.1"/>
    </source>
</evidence>
<dbReference type="InterPro" id="IPR036928">
    <property type="entry name" value="AS_sf"/>
</dbReference>
<protein>
    <recommendedName>
        <fullName evidence="3">amidase</fullName>
        <ecNumber evidence="3">3.5.1.4</ecNumber>
    </recommendedName>
</protein>
<dbReference type="EC" id="3.5.1.4" evidence="3"/>
<dbReference type="EMBL" id="JABELX010000003">
    <property type="protein sequence ID" value="NNH69991.1"/>
    <property type="molecule type" value="Genomic_DNA"/>
</dbReference>
<accession>A0A849CAL0</accession>
<dbReference type="SUPFAM" id="SSF75304">
    <property type="entry name" value="Amidase signature (AS) enzymes"/>
    <property type="match status" value="1"/>
</dbReference>
<dbReference type="PROSITE" id="PS00571">
    <property type="entry name" value="AMIDASES"/>
    <property type="match status" value="1"/>
</dbReference>
<keyword evidence="6" id="KW-1185">Reference proteome</keyword>
<evidence type="ECO:0000256" key="2">
    <source>
        <dbReference type="ARBA" id="ARBA00009199"/>
    </source>
</evidence>
<sequence>MRFDEYRAHDAVGLGELVARGEVRPSELLELALDRRSAVDPVINAVSLLMAETGKELAERPAGDGPLAGVPFLLKDLVQDFAGYPTSGGTGPLRSVRATRHSIAVEHWVAAGLVIFGKTTTPEFGSKAITETKTFGATRNPWDPSRTPGGSSGGSAAAVAAGIVPVAGASDGGGSIRIPAACTGLFGLKAGRGLISSGPVFGDPLFGAVSEGVLSRSVRDTAVMLDILSPPDPGGPFTVKRPDRPFREAVTEPPRRLRIGFTHESPMGTPVDVEAVRAVEDAARLLESLGHTVEPAAPAIDGKQVAVDFMTVWTASVAAELAHACRVSGAPPTDFDIDTQVLAAIGRAVSAPRLMEAHARWNVYTRALGEFHATYDLLLTPTLAEPPLRIGQNRTPALADTLLPPLLRLGVGRILSRSDFYLDLMTANLAAVPFTQLANITGRPAMSVPTHWTATGLPMGTQFVGPSGSEYLLLQLAAEIESARPWFDRCPDEKGLVRPKSAR</sequence>
<dbReference type="RefSeq" id="WP_067518371.1">
    <property type="nucleotide sequence ID" value="NZ_JABELX010000003.1"/>
</dbReference>
<dbReference type="Gene3D" id="3.90.1300.10">
    <property type="entry name" value="Amidase signature (AS) domain"/>
    <property type="match status" value="1"/>
</dbReference>
<dbReference type="Pfam" id="PF01425">
    <property type="entry name" value="Amidase"/>
    <property type="match status" value="1"/>
</dbReference>
<dbReference type="PANTHER" id="PTHR11895">
    <property type="entry name" value="TRANSAMIDASE"/>
    <property type="match status" value="1"/>
</dbReference>
<feature type="domain" description="Amidase" evidence="4">
    <location>
        <begin position="27"/>
        <end position="474"/>
    </location>
</feature>
<comment type="similarity">
    <text evidence="2">Belongs to the amidase family.</text>
</comment>
<proteinExistence type="inferred from homology"/>
<dbReference type="AlphaFoldDB" id="A0A849CAL0"/>
<comment type="caution">
    <text evidence="5">The sequence shown here is derived from an EMBL/GenBank/DDBJ whole genome shotgun (WGS) entry which is preliminary data.</text>
</comment>
<gene>
    <name evidence="5" type="ORF">HLB23_08960</name>
</gene>
<comment type="catalytic activity">
    <reaction evidence="1">
        <text>a monocarboxylic acid amide + H2O = a monocarboxylate + NH4(+)</text>
        <dbReference type="Rhea" id="RHEA:12020"/>
        <dbReference type="ChEBI" id="CHEBI:15377"/>
        <dbReference type="ChEBI" id="CHEBI:28938"/>
        <dbReference type="ChEBI" id="CHEBI:35757"/>
        <dbReference type="ChEBI" id="CHEBI:83628"/>
        <dbReference type="EC" id="3.5.1.4"/>
    </reaction>
</comment>